<dbReference type="GO" id="GO:0071949">
    <property type="term" value="F:FAD binding"/>
    <property type="evidence" value="ECO:0007669"/>
    <property type="project" value="InterPro"/>
</dbReference>
<feature type="domain" description="FAD-binding" evidence="3">
    <location>
        <begin position="7"/>
        <end position="369"/>
    </location>
</feature>
<dbReference type="PANTHER" id="PTHR43004:SF8">
    <property type="entry name" value="FAD-BINDING DOMAIN-CONTAINING PROTEIN-RELATED"/>
    <property type="match status" value="1"/>
</dbReference>
<dbReference type="Proteomes" id="UP000500953">
    <property type="component" value="Chromosome"/>
</dbReference>
<dbReference type="RefSeq" id="WP_167489560.1">
    <property type="nucleotide sequence ID" value="NZ_CP046173.1"/>
</dbReference>
<evidence type="ECO:0000259" key="3">
    <source>
        <dbReference type="Pfam" id="PF01494"/>
    </source>
</evidence>
<dbReference type="SUPFAM" id="SSF51905">
    <property type="entry name" value="FAD/NAD(P)-binding domain"/>
    <property type="match status" value="1"/>
</dbReference>
<dbReference type="PANTHER" id="PTHR43004">
    <property type="entry name" value="TRK SYSTEM POTASSIUM UPTAKE PROTEIN"/>
    <property type="match status" value="1"/>
</dbReference>
<keyword evidence="2" id="KW-0274">FAD</keyword>
<evidence type="ECO:0000313" key="4">
    <source>
        <dbReference type="EMBL" id="QIS22132.1"/>
    </source>
</evidence>
<dbReference type="InterPro" id="IPR036188">
    <property type="entry name" value="FAD/NAD-bd_sf"/>
</dbReference>
<dbReference type="Gene3D" id="3.50.50.60">
    <property type="entry name" value="FAD/NAD(P)-binding domain"/>
    <property type="match status" value="1"/>
</dbReference>
<name>A0A6G9Z9H4_9NOCA</name>
<dbReference type="GO" id="GO:0016709">
    <property type="term" value="F:oxidoreductase activity, acting on paired donors, with incorporation or reduction of molecular oxygen, NAD(P)H as one donor, and incorporation of one atom of oxygen"/>
    <property type="evidence" value="ECO:0007669"/>
    <property type="project" value="UniProtKB-ARBA"/>
</dbReference>
<evidence type="ECO:0000313" key="5">
    <source>
        <dbReference type="Proteomes" id="UP000500953"/>
    </source>
</evidence>
<accession>A0A6G9Z9H4</accession>
<organism evidence="4 5">
    <name type="scientific">Nocardia terpenica</name>
    <dbReference type="NCBI Taxonomy" id="455432"/>
    <lineage>
        <taxon>Bacteria</taxon>
        <taxon>Bacillati</taxon>
        <taxon>Actinomycetota</taxon>
        <taxon>Actinomycetes</taxon>
        <taxon>Mycobacteriales</taxon>
        <taxon>Nocardiaceae</taxon>
        <taxon>Nocardia</taxon>
    </lineage>
</organism>
<evidence type="ECO:0000256" key="1">
    <source>
        <dbReference type="ARBA" id="ARBA00022630"/>
    </source>
</evidence>
<reference evidence="4 5" key="1">
    <citation type="journal article" date="2019" name="ACS Chem. Biol.">
        <title>Identification and Mobilization of a Cryptic Antibiotic Biosynthesis Gene Locus from a Human-Pathogenic Nocardia Isolate.</title>
        <authorList>
            <person name="Herisse M."/>
            <person name="Ishida K."/>
            <person name="Porter J.L."/>
            <person name="Howden B."/>
            <person name="Hertweck C."/>
            <person name="Stinear T.P."/>
            <person name="Pidot S.J."/>
        </authorList>
    </citation>
    <scope>NUCLEOTIDE SEQUENCE [LARGE SCALE GENOMIC DNA]</scope>
    <source>
        <strain evidence="4 5">AUSMDU00012715</strain>
    </source>
</reference>
<keyword evidence="1" id="KW-0285">Flavoprotein</keyword>
<gene>
    <name evidence="4" type="ORF">F6W96_31095</name>
</gene>
<evidence type="ECO:0000256" key="2">
    <source>
        <dbReference type="ARBA" id="ARBA00022827"/>
    </source>
</evidence>
<dbReference type="EMBL" id="CP046173">
    <property type="protein sequence ID" value="QIS22132.1"/>
    <property type="molecule type" value="Genomic_DNA"/>
</dbReference>
<dbReference type="InterPro" id="IPR002938">
    <property type="entry name" value="FAD-bd"/>
</dbReference>
<dbReference type="Pfam" id="PF21274">
    <property type="entry name" value="Rng_hyd_C"/>
    <property type="match status" value="1"/>
</dbReference>
<dbReference type="AlphaFoldDB" id="A0A6G9Z9H4"/>
<keyword evidence="4" id="KW-0503">Monooxygenase</keyword>
<protein>
    <submittedName>
        <fullName evidence="4">2,4-dichlorophenol 6-monooxygenase</fullName>
    </submittedName>
</protein>
<keyword evidence="4" id="KW-0560">Oxidoreductase</keyword>
<proteinExistence type="predicted"/>
<dbReference type="InterPro" id="IPR050641">
    <property type="entry name" value="RIFMO-like"/>
</dbReference>
<dbReference type="Pfam" id="PF01494">
    <property type="entry name" value="FAD_binding_3"/>
    <property type="match status" value="1"/>
</dbReference>
<dbReference type="Gene3D" id="3.40.30.120">
    <property type="match status" value="1"/>
</dbReference>
<dbReference type="PRINTS" id="PR00420">
    <property type="entry name" value="RNGMNOXGNASE"/>
</dbReference>
<sequence length="588" mass="64312">MPSVELEVPVLIVGAGPSGLTASLALSRQGVHHVVVGKHPATAHTPRAHLLNQRTVEILRDLGIEYRVLARAMPTEFLANHVFMTTFSGAEIARLSAYGNGPDRVGDYRAASPCQMCNCPQHVLEPLLVDAIGSAGVADVRFGQEFLRLAQDESGVTAWVMDRQSGQEYSVRSDYVIGADGAGSRVLAEAGLTVEGMTGIAEVASIWFEADLERYSAYRPGILYTSLLPSRMSPIGDVFVCVRPWHEWVFIYGLDPSAPFPEDDHDKLRELIRESIGDRAARIDIKDVSTWSVNSAVAPRFSSGRVFCVGDAVHQNPPTNGLGLNTGVADAFNLAWKIKFVLDGSATPVLLDSYDAERQPVGGQVVERAFQSMLDLAAVPGALGFGGEQTAQDRWQLLWSLDDDTEDARKRRDVLTDARDRINYQANAHGIELGYRYRSGARIADGTTEPAHSKDPQLYYEATTWPGARLPHAWLEQGRRRLSTLDITGRGRFVLLTGQGGDEWYEAARAATRRTGTEITVRSIGTRGGLRDPYGEWERLREVESSGCVLVRPDHHVAWRAATSAGTAELPRVVAELLGMPAEFEPEG</sequence>
<dbReference type="Gene3D" id="3.30.9.10">
    <property type="entry name" value="D-Amino Acid Oxidase, subunit A, domain 2"/>
    <property type="match status" value="1"/>
</dbReference>